<dbReference type="Gene3D" id="3.80.10.10">
    <property type="entry name" value="Ribonuclease Inhibitor"/>
    <property type="match status" value="5"/>
</dbReference>
<dbReference type="Pfam" id="PF08263">
    <property type="entry name" value="LRRNT_2"/>
    <property type="match status" value="1"/>
</dbReference>
<keyword evidence="6 13" id="KW-0732">Signal</keyword>
<dbReference type="PRINTS" id="PR00019">
    <property type="entry name" value="LEURICHRPT"/>
</dbReference>
<evidence type="ECO:0000256" key="7">
    <source>
        <dbReference type="ARBA" id="ARBA00022737"/>
    </source>
</evidence>
<keyword evidence="5 12" id="KW-0812">Transmembrane</keyword>
<dbReference type="Pfam" id="PF23598">
    <property type="entry name" value="LRR_14"/>
    <property type="match status" value="1"/>
</dbReference>
<gene>
    <name evidence="17" type="primary">LOC106761931</name>
</gene>
<evidence type="ECO:0000256" key="4">
    <source>
        <dbReference type="ARBA" id="ARBA00022614"/>
    </source>
</evidence>
<reference evidence="16" key="1">
    <citation type="journal article" date="2014" name="Nat. Commun.">
        <title>Genome sequence of mungbean and insights into evolution within Vigna species.</title>
        <authorList>
            <person name="Kang Y.J."/>
            <person name="Kim S.K."/>
            <person name="Kim M.Y."/>
            <person name="Lestari P."/>
            <person name="Kim K.H."/>
            <person name="Ha B.K."/>
            <person name="Jun T.H."/>
            <person name="Hwang W.J."/>
            <person name="Lee T."/>
            <person name="Lee J."/>
            <person name="Shim S."/>
            <person name="Yoon M.Y."/>
            <person name="Jang Y.E."/>
            <person name="Han K.S."/>
            <person name="Taeprayoon P."/>
            <person name="Yoon N."/>
            <person name="Somta P."/>
            <person name="Tanya P."/>
            <person name="Kim K.S."/>
            <person name="Gwag J.G."/>
            <person name="Moon J.K."/>
            <person name="Lee Y.H."/>
            <person name="Park B.S."/>
            <person name="Bombarely A."/>
            <person name="Doyle J.J."/>
            <person name="Jackson S.A."/>
            <person name="Schafleitner R."/>
            <person name="Srinives P."/>
            <person name="Varshney R.K."/>
            <person name="Lee S.H."/>
        </authorList>
    </citation>
    <scope>NUCLEOTIDE SEQUENCE [LARGE SCALE GENOMIC DNA]</scope>
    <source>
        <strain evidence="16">cv. VC1973A</strain>
    </source>
</reference>
<keyword evidence="16" id="KW-1185">Reference proteome</keyword>
<dbReference type="InterPro" id="IPR046956">
    <property type="entry name" value="RLP23-like"/>
</dbReference>
<dbReference type="SMART" id="SM00369">
    <property type="entry name" value="LRR_TYP"/>
    <property type="match status" value="9"/>
</dbReference>
<dbReference type="GO" id="GO:0005886">
    <property type="term" value="C:plasma membrane"/>
    <property type="evidence" value="ECO:0007669"/>
    <property type="project" value="UniProtKB-SubCell"/>
</dbReference>
<dbReference type="KEGG" id="vra:106761931"/>
<dbReference type="InterPro" id="IPR013210">
    <property type="entry name" value="LRR_N_plant-typ"/>
</dbReference>
<organism evidence="16 17">
    <name type="scientific">Vigna radiata var. radiata</name>
    <name type="common">Mung bean</name>
    <name type="synonym">Phaseolus aureus</name>
    <dbReference type="NCBI Taxonomy" id="3916"/>
    <lineage>
        <taxon>Eukaryota</taxon>
        <taxon>Viridiplantae</taxon>
        <taxon>Streptophyta</taxon>
        <taxon>Embryophyta</taxon>
        <taxon>Tracheophyta</taxon>
        <taxon>Spermatophyta</taxon>
        <taxon>Magnoliopsida</taxon>
        <taxon>eudicotyledons</taxon>
        <taxon>Gunneridae</taxon>
        <taxon>Pentapetalae</taxon>
        <taxon>rosids</taxon>
        <taxon>fabids</taxon>
        <taxon>Fabales</taxon>
        <taxon>Fabaceae</taxon>
        <taxon>Papilionoideae</taxon>
        <taxon>50 kb inversion clade</taxon>
        <taxon>NPAAA clade</taxon>
        <taxon>indigoferoid/millettioid clade</taxon>
        <taxon>Phaseoleae</taxon>
        <taxon>Vigna</taxon>
    </lineage>
</organism>
<accession>A0A1S3U4W9</accession>
<dbReference type="PANTHER" id="PTHR48063">
    <property type="entry name" value="LRR RECEPTOR-LIKE KINASE"/>
    <property type="match status" value="1"/>
</dbReference>
<evidence type="ECO:0000256" key="3">
    <source>
        <dbReference type="ARBA" id="ARBA00022475"/>
    </source>
</evidence>
<evidence type="ECO:0000313" key="17">
    <source>
        <dbReference type="RefSeq" id="XP_014501046.2"/>
    </source>
</evidence>
<evidence type="ECO:0000256" key="12">
    <source>
        <dbReference type="SAM" id="Phobius"/>
    </source>
</evidence>
<evidence type="ECO:0000256" key="9">
    <source>
        <dbReference type="ARBA" id="ARBA00023136"/>
    </source>
</evidence>
<evidence type="ECO:0000259" key="14">
    <source>
        <dbReference type="Pfam" id="PF08263"/>
    </source>
</evidence>
<dbReference type="PROSITE" id="PS51450">
    <property type="entry name" value="LRR"/>
    <property type="match status" value="2"/>
</dbReference>
<dbReference type="InterPro" id="IPR001611">
    <property type="entry name" value="Leu-rich_rpt"/>
</dbReference>
<dbReference type="Pfam" id="PF13516">
    <property type="entry name" value="LRR_6"/>
    <property type="match status" value="1"/>
</dbReference>
<evidence type="ECO:0000256" key="10">
    <source>
        <dbReference type="ARBA" id="ARBA00023170"/>
    </source>
</evidence>
<name>A0A1S3U4W9_VIGRR</name>
<evidence type="ECO:0000256" key="2">
    <source>
        <dbReference type="ARBA" id="ARBA00009592"/>
    </source>
</evidence>
<dbReference type="SMART" id="SM00365">
    <property type="entry name" value="LRR_SD22"/>
    <property type="match status" value="8"/>
</dbReference>
<comment type="similarity">
    <text evidence="2">Belongs to the RLP family.</text>
</comment>
<keyword evidence="7" id="KW-0677">Repeat</keyword>
<evidence type="ECO:0000259" key="15">
    <source>
        <dbReference type="Pfam" id="PF23598"/>
    </source>
</evidence>
<evidence type="ECO:0000256" key="11">
    <source>
        <dbReference type="ARBA" id="ARBA00023180"/>
    </source>
</evidence>
<dbReference type="RefSeq" id="XP_014501046.2">
    <property type="nucleotide sequence ID" value="XM_014645560.2"/>
</dbReference>
<keyword evidence="11" id="KW-0325">Glycoprotein</keyword>
<dbReference type="SUPFAM" id="SSF52047">
    <property type="entry name" value="RNI-like"/>
    <property type="match status" value="1"/>
</dbReference>
<dbReference type="Proteomes" id="UP000087766">
    <property type="component" value="Chromosome 1"/>
</dbReference>
<dbReference type="GeneID" id="106761931"/>
<comment type="subcellular location">
    <subcellularLocation>
        <location evidence="1">Cell membrane</location>
        <topology evidence="1">Single-pass type I membrane protein</topology>
    </subcellularLocation>
</comment>
<dbReference type="InterPro" id="IPR003591">
    <property type="entry name" value="Leu-rich_rpt_typical-subtyp"/>
</dbReference>
<keyword evidence="8 12" id="KW-1133">Transmembrane helix</keyword>
<feature type="transmembrane region" description="Helical" evidence="12">
    <location>
        <begin position="1151"/>
        <end position="1172"/>
    </location>
</feature>
<reference evidence="17" key="2">
    <citation type="submission" date="2025-08" db="UniProtKB">
        <authorList>
            <consortium name="RefSeq"/>
        </authorList>
    </citation>
    <scope>IDENTIFICATION</scope>
    <source>
        <tissue evidence="17">Leaf</tissue>
    </source>
</reference>
<sequence>MMRNPVGLKLMMFTVCLVMELVYGKEEVRCIEREREALLRFKAAIVDRYGMLSSWTTPHCCQWRGIRCSNLTGHILMLDLHGEFHNEISFNFYIEFSSERFISGEIHKSLMELRQLQYLNLSSNSFRDSNIPEFLGSLSNLRYLDLSSCGFDGKIPAQFGSLSHLKYLNLAYNFLEGPILRQLGNLSHLIYLDLRDNDLEGNIPSQLGNLSNLHELYIGGVGALKIGDGGQWLSNLISLTHLYLTSISNLYHSHSLPQMIGKLPKLRELSLFDCSLTDNFFLSLRPSILNFSTSLTVLDLSENTLMSTMIFQWVANFTPNLVELHLSHNLIEGSVPNHFGLAMSSLEQLDLFFNKFKVEVLQSFMNICTLKSLDMGKNSLNQSLSSILHNLSNACARNSLQELDLSSSQISGSFPNFSIFTTLKILDLSGNQLSGKIPESILPSRLESLSLLFNFLEGEIPKSFGNTCTLHSLDMSYNLLSGEFSLIFQHLSGCAKNVLQDLKLGGNNINGTFPDLSRFSNLKILDLSYNQLTGEIPEGNQLPSQLESLSIGSNFLEGGIPKSFGNACALRLLNMFNNSLRQEFPLIVHHLSGCARYSLESLDLGWNQINGTLPDLSIFSSLKILSLRKNKLNGEFPNDIQFPHQLEELYMQSNSLKGVLSDYQFANLSKLNSLDLSGNSLLSLTFTQNWVPPFQLRKVGLQSCILGPTFPKWLQTQNEFRDLDISNAGISYMVPKWFWTKLALRKWVSMNISCNSLHGIIPYFPTKNPYHSLILGSNQFEGPISPFLRSSILLDLSKNKFSGSLSFLCVGDPIGKLYQLDISNNNLSGQIPDCWSHFKSLAFLDLSQNQLSGKIPTSIGSLHDLQALFLRNNNLTYGIPFSLRHCTKLVMIDIAENNLSGSVPGWIGSKLGKLQYLSLRRNHFQGNLPLQICHLRNIQLLDLSLNSLSGRIPKCIKNFTSMAEKASSRRDYGYEVETKHLYISSQSYALNILLMWKGSQQMFKSIELLLLKSIDLSSNYFSEEIPEEIEILFELVSLNLSRNNLTGKIPSNIGKLTSLEFLDISRNQIIGSIPTSLAQIDRLSVLDLSHNHLVGEIPHSTQLQSFNVSSYEDNLNLCGPPLEKLCVYKVPPKEKKNETHKDDYSFFSREFYISMTFGFIISFWMAFGLTIFRKFYFLYNLADKCLY</sequence>
<feature type="domain" description="Leucine-rich repeat-containing N-terminal plant-type" evidence="14">
    <location>
        <begin position="33"/>
        <end position="69"/>
    </location>
</feature>
<protein>
    <submittedName>
        <fullName evidence="17">Receptor-like protein 12</fullName>
    </submittedName>
</protein>
<evidence type="ECO:0000256" key="5">
    <source>
        <dbReference type="ARBA" id="ARBA00022692"/>
    </source>
</evidence>
<keyword evidence="4" id="KW-0433">Leucine-rich repeat</keyword>
<dbReference type="PANTHER" id="PTHR48063:SF98">
    <property type="entry name" value="LRR RECEPTOR-LIKE SERINE_THREONINE-PROTEIN KINASE FLS2"/>
    <property type="match status" value="1"/>
</dbReference>
<feature type="chain" id="PRO_5018160462" evidence="13">
    <location>
        <begin position="25"/>
        <end position="1187"/>
    </location>
</feature>
<dbReference type="Pfam" id="PF00560">
    <property type="entry name" value="LRR_1"/>
    <property type="match status" value="6"/>
</dbReference>
<keyword evidence="3" id="KW-1003">Cell membrane</keyword>
<dbReference type="FunFam" id="3.80.10.10:FF:000111">
    <property type="entry name" value="LRR receptor-like serine/threonine-protein kinase ERECTA"/>
    <property type="match status" value="1"/>
</dbReference>
<evidence type="ECO:0000256" key="8">
    <source>
        <dbReference type="ARBA" id="ARBA00022989"/>
    </source>
</evidence>
<feature type="domain" description="Disease resistance R13L4/SHOC-2-like LRR" evidence="15">
    <location>
        <begin position="141"/>
        <end position="406"/>
    </location>
</feature>
<evidence type="ECO:0000313" key="16">
    <source>
        <dbReference type="Proteomes" id="UP000087766"/>
    </source>
</evidence>
<dbReference type="FunFam" id="3.80.10.10:FF:000383">
    <property type="entry name" value="Leucine-rich repeat receptor protein kinase EMS1"/>
    <property type="match status" value="1"/>
</dbReference>
<dbReference type="Pfam" id="PF13855">
    <property type="entry name" value="LRR_8"/>
    <property type="match status" value="2"/>
</dbReference>
<dbReference type="AlphaFoldDB" id="A0A1S3U4W9"/>
<keyword evidence="10" id="KW-0675">Receptor</keyword>
<feature type="signal peptide" evidence="13">
    <location>
        <begin position="1"/>
        <end position="24"/>
    </location>
</feature>
<keyword evidence="9 12" id="KW-0472">Membrane</keyword>
<dbReference type="SUPFAM" id="SSF52058">
    <property type="entry name" value="L domain-like"/>
    <property type="match status" value="2"/>
</dbReference>
<evidence type="ECO:0000256" key="13">
    <source>
        <dbReference type="SAM" id="SignalP"/>
    </source>
</evidence>
<dbReference type="OrthoDB" id="1432377at2759"/>
<dbReference type="InterPro" id="IPR032675">
    <property type="entry name" value="LRR_dom_sf"/>
</dbReference>
<evidence type="ECO:0000256" key="6">
    <source>
        <dbReference type="ARBA" id="ARBA00022729"/>
    </source>
</evidence>
<dbReference type="FunFam" id="3.80.10.10:FF:000095">
    <property type="entry name" value="LRR receptor-like serine/threonine-protein kinase GSO1"/>
    <property type="match status" value="1"/>
</dbReference>
<dbReference type="InterPro" id="IPR055414">
    <property type="entry name" value="LRR_R13L4/SHOC2-like"/>
</dbReference>
<evidence type="ECO:0000256" key="1">
    <source>
        <dbReference type="ARBA" id="ARBA00004251"/>
    </source>
</evidence>
<proteinExistence type="inferred from homology"/>